<dbReference type="InterPro" id="IPR016035">
    <property type="entry name" value="Acyl_Trfase/lysoPLipase"/>
</dbReference>
<dbReference type="InterPro" id="IPR013968">
    <property type="entry name" value="PKS_KR"/>
</dbReference>
<feature type="region of interest" description="C-terminal hotdog fold" evidence="9">
    <location>
        <begin position="1084"/>
        <end position="1220"/>
    </location>
</feature>
<dbReference type="InterPro" id="IPR036291">
    <property type="entry name" value="NAD(P)-bd_dom_sf"/>
</dbReference>
<dbReference type="Gene3D" id="3.40.50.720">
    <property type="entry name" value="NAD(P)-binding Rossmann-like Domain"/>
    <property type="match status" value="1"/>
</dbReference>
<dbReference type="EMBL" id="FMIC01000002">
    <property type="protein sequence ID" value="SCL73314.1"/>
    <property type="molecule type" value="Genomic_DNA"/>
</dbReference>
<evidence type="ECO:0000256" key="1">
    <source>
        <dbReference type="ARBA" id="ARBA00001957"/>
    </source>
</evidence>
<dbReference type="InterPro" id="IPR036736">
    <property type="entry name" value="ACP-like_sf"/>
</dbReference>
<dbReference type="SUPFAM" id="SSF52151">
    <property type="entry name" value="FabD/lysophospholipase-like"/>
    <property type="match status" value="1"/>
</dbReference>
<evidence type="ECO:0000259" key="10">
    <source>
        <dbReference type="PROSITE" id="PS50075"/>
    </source>
</evidence>
<dbReference type="InterPro" id="IPR015083">
    <property type="entry name" value="NorB/c/GfsB-D-like_docking"/>
</dbReference>
<keyword evidence="6" id="KW-0045">Antibiotic biosynthesis</keyword>
<dbReference type="InterPro" id="IPR018228">
    <property type="entry name" value="DNase_TatD-rel_CS"/>
</dbReference>
<dbReference type="Gene3D" id="3.40.366.10">
    <property type="entry name" value="Malonyl-Coenzyme A Acyl Carrier Protein, domain 2"/>
    <property type="match status" value="1"/>
</dbReference>
<accession>A0A1C6W4H3</accession>
<dbReference type="SUPFAM" id="SSF47336">
    <property type="entry name" value="ACP-like"/>
    <property type="match status" value="1"/>
</dbReference>
<dbReference type="CDD" id="cd08956">
    <property type="entry name" value="KR_3_FAS_SDR_x"/>
    <property type="match status" value="1"/>
</dbReference>
<feature type="domain" description="Carrier" evidence="10">
    <location>
        <begin position="1721"/>
        <end position="1796"/>
    </location>
</feature>
<keyword evidence="8" id="KW-0012">Acyltransferase</keyword>
<dbReference type="PROSITE" id="PS52019">
    <property type="entry name" value="PKS_MFAS_DH"/>
    <property type="match status" value="1"/>
</dbReference>
<dbReference type="SMART" id="SM00823">
    <property type="entry name" value="PKS_PP"/>
    <property type="match status" value="1"/>
</dbReference>
<feature type="domain" description="Ketosynthase family 3 (KS3)" evidence="11">
    <location>
        <begin position="33"/>
        <end position="457"/>
    </location>
</feature>
<dbReference type="Pfam" id="PF21089">
    <property type="entry name" value="PKS_DH_N"/>
    <property type="match status" value="1"/>
</dbReference>
<evidence type="ECO:0000256" key="6">
    <source>
        <dbReference type="ARBA" id="ARBA00023194"/>
    </source>
</evidence>
<dbReference type="InterPro" id="IPR032821">
    <property type="entry name" value="PKS_assoc"/>
</dbReference>
<dbReference type="InterPro" id="IPR020806">
    <property type="entry name" value="PKS_PP-bd"/>
</dbReference>
<gene>
    <name evidence="13" type="ORF">GA0070608_5587</name>
</gene>
<dbReference type="GO" id="GO:0004312">
    <property type="term" value="F:fatty acid synthase activity"/>
    <property type="evidence" value="ECO:0007669"/>
    <property type="project" value="TreeGrafter"/>
</dbReference>
<dbReference type="InterPro" id="IPR020841">
    <property type="entry name" value="PKS_Beta-ketoAc_synthase_dom"/>
</dbReference>
<organism evidence="13 14">
    <name type="scientific">Micromonospora peucetia</name>
    <dbReference type="NCBI Taxonomy" id="47871"/>
    <lineage>
        <taxon>Bacteria</taxon>
        <taxon>Bacillati</taxon>
        <taxon>Actinomycetota</taxon>
        <taxon>Actinomycetes</taxon>
        <taxon>Micromonosporales</taxon>
        <taxon>Micromonosporaceae</taxon>
        <taxon>Micromonospora</taxon>
    </lineage>
</organism>
<feature type="active site" description="Proton donor; for dehydratase activity" evidence="9">
    <location>
        <position position="1143"/>
    </location>
</feature>
<dbReference type="InterPro" id="IPR055123">
    <property type="entry name" value="SpnB-like_Rossmann"/>
</dbReference>
<dbReference type="Pfam" id="PF00109">
    <property type="entry name" value="ketoacyl-synt"/>
    <property type="match status" value="1"/>
</dbReference>
<dbReference type="PROSITE" id="PS00012">
    <property type="entry name" value="PHOSPHOPANTETHEINE"/>
    <property type="match status" value="1"/>
</dbReference>
<dbReference type="InterPro" id="IPR006162">
    <property type="entry name" value="Ppantetheine_attach_site"/>
</dbReference>
<evidence type="ECO:0000256" key="2">
    <source>
        <dbReference type="ARBA" id="ARBA00004792"/>
    </source>
</evidence>
<dbReference type="SUPFAM" id="SSF53901">
    <property type="entry name" value="Thiolase-like"/>
    <property type="match status" value="1"/>
</dbReference>
<evidence type="ECO:0000256" key="3">
    <source>
        <dbReference type="ARBA" id="ARBA00022450"/>
    </source>
</evidence>
<dbReference type="InterPro" id="IPR057326">
    <property type="entry name" value="KR_dom"/>
</dbReference>
<dbReference type="InterPro" id="IPR014031">
    <property type="entry name" value="Ketoacyl_synth_C"/>
</dbReference>
<dbReference type="FunFam" id="3.40.366.10:FF:000002">
    <property type="entry name" value="Probable polyketide synthase 2"/>
    <property type="match status" value="1"/>
</dbReference>
<dbReference type="PANTHER" id="PTHR43775">
    <property type="entry name" value="FATTY ACID SYNTHASE"/>
    <property type="match status" value="1"/>
</dbReference>
<dbReference type="SMART" id="SM00822">
    <property type="entry name" value="PKS_KR"/>
    <property type="match status" value="1"/>
</dbReference>
<dbReference type="InterPro" id="IPR036299">
    <property type="entry name" value="Polyketide_synth_docking_sf"/>
</dbReference>
<dbReference type="SMART" id="SM00825">
    <property type="entry name" value="PKS_KS"/>
    <property type="match status" value="1"/>
</dbReference>
<dbReference type="InterPro" id="IPR014043">
    <property type="entry name" value="Acyl_transferase_dom"/>
</dbReference>
<dbReference type="InterPro" id="IPR042104">
    <property type="entry name" value="PKS_dehydratase_sf"/>
</dbReference>
<feature type="domain" description="PKS/mFAS DH" evidence="12">
    <location>
        <begin position="947"/>
        <end position="1220"/>
    </location>
</feature>
<keyword evidence="3" id="KW-0596">Phosphopantetheine</keyword>
<dbReference type="InterPro" id="IPR001227">
    <property type="entry name" value="Ac_transferase_dom_sf"/>
</dbReference>
<dbReference type="InterPro" id="IPR049900">
    <property type="entry name" value="PKS_mFAS_DH"/>
</dbReference>
<sequence>MDTEDKLREYLKRVTADLRRTRQRLRDVEADAQQPIAIVGTGCRFPGGVRTAEELWDLVAAGGDAIASFPDDRGWDLDTLYDPERSRPGTSSVREGGFVPDAAEFDARLFGVSPREALAMDPQQRLLLETSWEAVESAGIDPTSLKGARVGVFAGMTHSGYAHPPETPPAGVEDYLGLGNAGSIASGRVSYSFGFEGPAVTVDTACSSSLVALHLAVQALRSGECDLALAGGVTVMPTPAVFVDFTRQGNLSPVARCRAFADAADGTALAEGVGVLLVQRLSDARRDGRRVLAVVRGTAVNQDGASNGLTAPNGPSQQRVIRQALANAGLGVGDVDVVEAHGTGTTLGDPIEAQALLATYGQGRDEPLLLGSVKSNIGHTQAAAGVAGIIKMISAMRHGTVPASLHVDAPSSHVDWSSGAVELVTQSRAWPAVERARRAGVSSFGISGTNAHVILEQPEPETEPDAEVGAEPVTATAAASRAEPAGTPVGLPVPWMVSGRSERGLAGQAARLASFVRDRSDLSVADVSWSLATTRAALEHRAVVWGSDLDELVAGLSAVAEGRSAVSGVVSAGRRAVLFTGQGSQRAGMGRELYDLFPVFASTFDEVCGRFDGLLPGALRDIVFAEPGSADAGLLDQTVFAQAGLFAVEVALWELLTSWGVRADFLAGHSVGEVTAAYVAGMLSLADACVLVSARGRLMQALPAGGVMAAVGAPEEQVAELIDFSGVAVDVAAVNGPSSVVVSGVAGEVAVVVTASRERGWRVKELAVSHAFHSRLMDPMLDEFASVVAGLSWQPPKIPIVSNVTGAVADAGQITDPAYWVRHVRQPVRFADAVRTLHQQDVTQFLEIGPDAVLTAMAQDCVEATDDVRFTATLRAGHPEAGTLLTAVAERYVTGGHVDWAGYLAGTGAQPRTVDLPTYAFDHQRYWLNVTTGGLGAPGLGVRAVDHALLGAAVPVAGDDVRIFGTELSARTHPWLAEHVVWDSVVVPGAALVEMVLHAGAQVGCDALDELTLQAPLTLAGQGARAVQVKLGAADEEGRRPVTIHSRAAADPDGEWDRHATGVVSAAAPHPDGPDPSPWPPPAAARVPVDTVYAELSRLGVEYGPLFRGLRALWRTGDEVCAEVAVPDGTEVGGFGIHPALLDAALHVVGLLDEEPEASGVRLPFAWTGVTLSAVGATALRVRARRSGGGVTLTLTDPTGAPVARIASLVSRPVTADQVRGAGTTVDSLFDVAWQAVPSGAPTTARTVLLGAGPSGPGDLTRHGLTELAEAVGSGRLDPDLVLLPAYSDDEADPVPTGTRTRLATVLTAVQGWLADDRLADRRLVVLTRGAVPAGDTGRVTDLPGSAVWGLLRSAQAEHPDRFVLVDLDEAQRPEPDGAAGTVDLAAGTVDLAAGTVDLVARAVATGEPQLAIRGDRVLAPRLAPAALDPALGAELDPDGTVLVTGATGALGGLLARHLVAAHKVRHLLLVSRRGPDASGAAELLTELTALGAQARLVAGDVADRDCLAALLTGVPAEHPLTGVVHAAGVLDDAVISALTPERMSAVLSAKADAAWHLHELTRGRGLSMFVLFSSVAGILGGPGQGNYAAANAFLDGLAHHRHASGLAATALSWGLWAEDSGMTGGLDAAQRQRMSRNGLNPLDTAQALDLFSASLRGGRAHLVPALLDTAALRRQSDTGQLPAPLRGLVRARRRVLDVGGDAGPSFPQRLAGTPEAERGRLVEELVKAQVIEVLGYPSSTVIPSGQTFTGLGFDSLTAVELRNRLTTVTGIRLPASLIFDSPTPAALADFLLADVAPPAPASGLLTELDRLEAAFAATEPDELERLAADDETRTAVAVRLRALVTRWSDATDRLADVSQAIDDASDDELFDFIDQKFGRS</sequence>
<keyword evidence="5 13" id="KW-0808">Transferase</keyword>
<feature type="active site" description="Proton acceptor; for dehydratase activity" evidence="9">
    <location>
        <position position="979"/>
    </location>
</feature>
<dbReference type="SMART" id="SM00826">
    <property type="entry name" value="PKS_DH"/>
    <property type="match status" value="1"/>
</dbReference>
<evidence type="ECO:0000256" key="5">
    <source>
        <dbReference type="ARBA" id="ARBA00022679"/>
    </source>
</evidence>
<dbReference type="InterPro" id="IPR016036">
    <property type="entry name" value="Malonyl_transacylase_ACP-bd"/>
</dbReference>
<dbReference type="SUPFAM" id="SSF51735">
    <property type="entry name" value="NAD(P)-binding Rossmann-fold domains"/>
    <property type="match status" value="2"/>
</dbReference>
<dbReference type="Gene3D" id="3.10.129.110">
    <property type="entry name" value="Polyketide synthase dehydratase"/>
    <property type="match status" value="1"/>
</dbReference>
<comment type="cofactor">
    <cofactor evidence="1">
        <name>pantetheine 4'-phosphate</name>
        <dbReference type="ChEBI" id="CHEBI:47942"/>
    </cofactor>
</comment>
<evidence type="ECO:0000313" key="13">
    <source>
        <dbReference type="EMBL" id="SCL73314.1"/>
    </source>
</evidence>
<keyword evidence="7" id="KW-0511">Multifunctional enzyme</keyword>
<dbReference type="Gene3D" id="3.40.47.10">
    <property type="match status" value="1"/>
</dbReference>
<dbReference type="PROSITE" id="PS01090">
    <property type="entry name" value="TATD_2"/>
    <property type="match status" value="1"/>
</dbReference>
<name>A0A1C6W4H3_9ACTN</name>
<evidence type="ECO:0000256" key="8">
    <source>
        <dbReference type="ARBA" id="ARBA00023315"/>
    </source>
</evidence>
<dbReference type="GO" id="GO:0031177">
    <property type="term" value="F:phosphopantetheine binding"/>
    <property type="evidence" value="ECO:0007669"/>
    <property type="project" value="InterPro"/>
</dbReference>
<dbReference type="GO" id="GO:0006633">
    <property type="term" value="P:fatty acid biosynthetic process"/>
    <property type="evidence" value="ECO:0007669"/>
    <property type="project" value="InterPro"/>
</dbReference>
<dbReference type="InterPro" id="IPR014030">
    <property type="entry name" value="Ketoacyl_synth_N"/>
</dbReference>
<dbReference type="PANTHER" id="PTHR43775:SF51">
    <property type="entry name" value="INACTIVE PHENOLPHTHIOCEROL SYNTHESIS POLYKETIDE SYNTHASE TYPE I PKS1-RELATED"/>
    <property type="match status" value="1"/>
</dbReference>
<dbReference type="InterPro" id="IPR049551">
    <property type="entry name" value="PKS_DH_C"/>
</dbReference>
<comment type="pathway">
    <text evidence="2">Antibiotic biosynthesis.</text>
</comment>
<dbReference type="InterPro" id="IPR016039">
    <property type="entry name" value="Thiolase-like"/>
</dbReference>
<proteinExistence type="predicted"/>
<dbReference type="SUPFAM" id="SSF55048">
    <property type="entry name" value="Probable ACP-binding domain of malonyl-CoA ACP transacylase"/>
    <property type="match status" value="1"/>
</dbReference>
<dbReference type="InterPro" id="IPR049552">
    <property type="entry name" value="PKS_DH_N"/>
</dbReference>
<reference evidence="13 14" key="1">
    <citation type="submission" date="2016-06" db="EMBL/GenBank/DDBJ databases">
        <authorList>
            <person name="Kjaerup R.B."/>
            <person name="Dalgaard T.S."/>
            <person name="Juul-Madsen H.R."/>
        </authorList>
    </citation>
    <scope>NUCLEOTIDE SEQUENCE [LARGE SCALE GENOMIC DNA]</scope>
    <source>
        <strain evidence="13 14">DSM 43363</strain>
    </source>
</reference>
<evidence type="ECO:0000313" key="14">
    <source>
        <dbReference type="Proteomes" id="UP000199343"/>
    </source>
</evidence>
<dbReference type="Pfam" id="PF16197">
    <property type="entry name" value="KAsynt_C_assoc"/>
    <property type="match status" value="1"/>
</dbReference>
<evidence type="ECO:0000256" key="7">
    <source>
        <dbReference type="ARBA" id="ARBA00023268"/>
    </source>
</evidence>
<dbReference type="PROSITE" id="PS50075">
    <property type="entry name" value="CARRIER"/>
    <property type="match status" value="1"/>
</dbReference>
<dbReference type="Gene3D" id="3.30.70.3290">
    <property type="match status" value="1"/>
</dbReference>
<dbReference type="Pfam" id="PF00550">
    <property type="entry name" value="PP-binding"/>
    <property type="match status" value="1"/>
</dbReference>
<feature type="region of interest" description="N-terminal hotdog fold" evidence="9">
    <location>
        <begin position="947"/>
        <end position="1071"/>
    </location>
</feature>
<dbReference type="FunFam" id="3.40.47.10:FF:000019">
    <property type="entry name" value="Polyketide synthase type I"/>
    <property type="match status" value="1"/>
</dbReference>
<dbReference type="InterPro" id="IPR009081">
    <property type="entry name" value="PP-bd_ACP"/>
</dbReference>
<dbReference type="PROSITE" id="PS52004">
    <property type="entry name" value="KS3_2"/>
    <property type="match status" value="1"/>
</dbReference>
<evidence type="ECO:0000256" key="9">
    <source>
        <dbReference type="PROSITE-ProRule" id="PRU01363"/>
    </source>
</evidence>
<dbReference type="Pfam" id="PF02801">
    <property type="entry name" value="Ketoacyl-synt_C"/>
    <property type="match status" value="1"/>
</dbReference>
<evidence type="ECO:0000256" key="4">
    <source>
        <dbReference type="ARBA" id="ARBA00022553"/>
    </source>
</evidence>
<dbReference type="InterPro" id="IPR050091">
    <property type="entry name" value="PKS_NRPS_Biosynth_Enz"/>
</dbReference>
<dbReference type="Pfam" id="PF00698">
    <property type="entry name" value="Acyl_transf_1"/>
    <property type="match status" value="1"/>
</dbReference>
<evidence type="ECO:0000259" key="11">
    <source>
        <dbReference type="PROSITE" id="PS52004"/>
    </source>
</evidence>
<dbReference type="GO" id="GO:0004315">
    <property type="term" value="F:3-oxoacyl-[acyl-carrier-protein] synthase activity"/>
    <property type="evidence" value="ECO:0007669"/>
    <property type="project" value="InterPro"/>
</dbReference>
<dbReference type="Pfam" id="PF08990">
    <property type="entry name" value="Docking"/>
    <property type="match status" value="1"/>
</dbReference>
<dbReference type="Pfam" id="PF08659">
    <property type="entry name" value="KR"/>
    <property type="match status" value="1"/>
</dbReference>
<dbReference type="GO" id="GO:0033068">
    <property type="term" value="P:macrolide biosynthetic process"/>
    <property type="evidence" value="ECO:0007669"/>
    <property type="project" value="UniProtKB-ARBA"/>
</dbReference>
<dbReference type="Proteomes" id="UP000199343">
    <property type="component" value="Unassembled WGS sequence"/>
</dbReference>
<dbReference type="PROSITE" id="PS00606">
    <property type="entry name" value="KS3_1"/>
    <property type="match status" value="1"/>
</dbReference>
<dbReference type="STRING" id="47871.GA0070608_5587"/>
<dbReference type="InterPro" id="IPR020807">
    <property type="entry name" value="PKS_DH"/>
</dbReference>
<protein>
    <submittedName>
        <fullName evidence="13">Acyl transferase domain-containing protein</fullName>
    </submittedName>
</protein>
<dbReference type="SUPFAM" id="SSF101173">
    <property type="entry name" value="Docking domain B of the erythromycin polyketide synthase (DEBS)"/>
    <property type="match status" value="1"/>
</dbReference>
<dbReference type="Gene3D" id="1.10.1200.10">
    <property type="entry name" value="ACP-like"/>
    <property type="match status" value="1"/>
</dbReference>
<dbReference type="SMART" id="SM00827">
    <property type="entry name" value="PKS_AT"/>
    <property type="match status" value="1"/>
</dbReference>
<dbReference type="CDD" id="cd00833">
    <property type="entry name" value="PKS"/>
    <property type="match status" value="1"/>
</dbReference>
<dbReference type="Pfam" id="PF22953">
    <property type="entry name" value="SpnB_Rossmann"/>
    <property type="match status" value="1"/>
</dbReference>
<dbReference type="InterPro" id="IPR018201">
    <property type="entry name" value="Ketoacyl_synth_AS"/>
</dbReference>
<keyword evidence="4" id="KW-0597">Phosphoprotein</keyword>
<evidence type="ECO:0000259" key="12">
    <source>
        <dbReference type="PROSITE" id="PS52019"/>
    </source>
</evidence>
<dbReference type="Pfam" id="PF14765">
    <property type="entry name" value="PS-DH"/>
    <property type="match status" value="1"/>
</dbReference>